<reference evidence="3" key="1">
    <citation type="journal article" date="2019" name="Int. J. Syst. Evol. Microbiol.">
        <title>The Global Catalogue of Microorganisms (GCM) 10K type strain sequencing project: providing services to taxonomists for standard genome sequencing and annotation.</title>
        <authorList>
            <consortium name="The Broad Institute Genomics Platform"/>
            <consortium name="The Broad Institute Genome Sequencing Center for Infectious Disease"/>
            <person name="Wu L."/>
            <person name="Ma J."/>
        </authorList>
    </citation>
    <scope>NUCLEOTIDE SEQUENCE [LARGE SCALE GENOMIC DNA]</scope>
    <source>
        <strain evidence="3">JCM 9371</strain>
    </source>
</reference>
<dbReference type="Proteomes" id="UP001597063">
    <property type="component" value="Unassembled WGS sequence"/>
</dbReference>
<keyword evidence="2" id="KW-0808">Transferase</keyword>
<feature type="region of interest" description="Disordered" evidence="1">
    <location>
        <begin position="223"/>
        <end position="242"/>
    </location>
</feature>
<dbReference type="GO" id="GO:0032259">
    <property type="term" value="P:methylation"/>
    <property type="evidence" value="ECO:0007669"/>
    <property type="project" value="UniProtKB-KW"/>
</dbReference>
<dbReference type="InterPro" id="IPR029063">
    <property type="entry name" value="SAM-dependent_MTases_sf"/>
</dbReference>
<keyword evidence="2" id="KW-0489">Methyltransferase</keyword>
<dbReference type="Gene3D" id="3.40.50.150">
    <property type="entry name" value="Vaccinia Virus protein VP39"/>
    <property type="match status" value="1"/>
</dbReference>
<dbReference type="PIRSF" id="PIRSF017393">
    <property type="entry name" value="MTase_SAV2177"/>
    <property type="match status" value="1"/>
</dbReference>
<comment type="caution">
    <text evidence="2">The sequence shown here is derived from an EMBL/GenBank/DDBJ whole genome shotgun (WGS) entry which is preliminary data.</text>
</comment>
<accession>A0ABW2XX85</accession>
<evidence type="ECO:0000256" key="1">
    <source>
        <dbReference type="SAM" id="MobiDB-lite"/>
    </source>
</evidence>
<dbReference type="EMBL" id="JBHTGP010000018">
    <property type="protein sequence ID" value="MFD0690749.1"/>
    <property type="molecule type" value="Genomic_DNA"/>
</dbReference>
<proteinExistence type="predicted"/>
<evidence type="ECO:0000313" key="3">
    <source>
        <dbReference type="Proteomes" id="UP001597063"/>
    </source>
</evidence>
<dbReference type="SUPFAM" id="SSF53335">
    <property type="entry name" value="S-adenosyl-L-methionine-dependent methyltransferases"/>
    <property type="match status" value="1"/>
</dbReference>
<evidence type="ECO:0000313" key="2">
    <source>
        <dbReference type="EMBL" id="MFD0690749.1"/>
    </source>
</evidence>
<name>A0ABW2XX85_9ACTN</name>
<dbReference type="RefSeq" id="WP_131761025.1">
    <property type="nucleotide sequence ID" value="NZ_JBHTGP010000018.1"/>
</dbReference>
<dbReference type="Pfam" id="PF04672">
    <property type="entry name" value="Methyltransf_19"/>
    <property type="match status" value="1"/>
</dbReference>
<keyword evidence="3" id="KW-1185">Reference proteome</keyword>
<gene>
    <name evidence="2" type="ORF">ACFQZM_40100</name>
</gene>
<organism evidence="2 3">
    <name type="scientific">Actinomadura fibrosa</name>
    <dbReference type="NCBI Taxonomy" id="111802"/>
    <lineage>
        <taxon>Bacteria</taxon>
        <taxon>Bacillati</taxon>
        <taxon>Actinomycetota</taxon>
        <taxon>Actinomycetes</taxon>
        <taxon>Streptosporangiales</taxon>
        <taxon>Thermomonosporaceae</taxon>
        <taxon>Actinomadura</taxon>
    </lineage>
</organism>
<sequence length="242" mass="25967">MLLGGKDNFQADREVAARLLEVYPPAREAIVQNRKFLIRAVEYLAREAGVRRFLDIGAGLPTRDNVHEVARRNAPGSQTVYVDNDPVVLAHARALLAGGDGVQVVEGDLREPDGILKAAAVRRLLEPGEPVALLIVALLDFITADERPHAAVAALVDALPSGSHLVITHGVTDDAHARTQRDAQAAYDNATAGFRPRTREEIGRFLDGLEVVPPGLVEVTAWRPDGEARPSPATSAAVARKP</sequence>
<dbReference type="GO" id="GO:0008168">
    <property type="term" value="F:methyltransferase activity"/>
    <property type="evidence" value="ECO:0007669"/>
    <property type="project" value="UniProtKB-KW"/>
</dbReference>
<protein>
    <submittedName>
        <fullName evidence="2">SAM-dependent methyltransferase</fullName>
        <ecNumber evidence="2">2.1.1.-</ecNumber>
    </submittedName>
</protein>
<dbReference type="EC" id="2.1.1.-" evidence="2"/>
<dbReference type="InterPro" id="IPR006764">
    <property type="entry name" value="SAM_dep_MeTrfase_SAV2177_type"/>
</dbReference>